<feature type="compositionally biased region" description="Polar residues" evidence="1">
    <location>
        <begin position="171"/>
        <end position="192"/>
    </location>
</feature>
<feature type="region of interest" description="Disordered" evidence="1">
    <location>
        <begin position="157"/>
        <end position="235"/>
    </location>
</feature>
<accession>A0A8H7W4Y6</accession>
<proteinExistence type="predicted"/>
<name>A0A8H7W4Y6_9HELO</name>
<keyword evidence="3" id="KW-1185">Reference proteome</keyword>
<reference evidence="2" key="1">
    <citation type="submission" date="2021-02" db="EMBL/GenBank/DDBJ databases">
        <title>Genome sequence Cadophora malorum strain M34.</title>
        <authorList>
            <person name="Stefanovic E."/>
            <person name="Vu D."/>
            <person name="Scully C."/>
            <person name="Dijksterhuis J."/>
            <person name="Roader J."/>
            <person name="Houbraken J."/>
        </authorList>
    </citation>
    <scope>NUCLEOTIDE SEQUENCE</scope>
    <source>
        <strain evidence="2">M34</strain>
    </source>
</reference>
<evidence type="ECO:0000313" key="2">
    <source>
        <dbReference type="EMBL" id="KAG4417791.1"/>
    </source>
</evidence>
<comment type="caution">
    <text evidence="2">The sequence shown here is derived from an EMBL/GenBank/DDBJ whole genome shotgun (WGS) entry which is preliminary data.</text>
</comment>
<evidence type="ECO:0000313" key="3">
    <source>
        <dbReference type="Proteomes" id="UP000664132"/>
    </source>
</evidence>
<organism evidence="2 3">
    <name type="scientific">Cadophora malorum</name>
    <dbReference type="NCBI Taxonomy" id="108018"/>
    <lineage>
        <taxon>Eukaryota</taxon>
        <taxon>Fungi</taxon>
        <taxon>Dikarya</taxon>
        <taxon>Ascomycota</taxon>
        <taxon>Pezizomycotina</taxon>
        <taxon>Leotiomycetes</taxon>
        <taxon>Helotiales</taxon>
        <taxon>Ploettnerulaceae</taxon>
        <taxon>Cadophora</taxon>
    </lineage>
</organism>
<dbReference type="Proteomes" id="UP000664132">
    <property type="component" value="Unassembled WGS sequence"/>
</dbReference>
<evidence type="ECO:0000256" key="1">
    <source>
        <dbReference type="SAM" id="MobiDB-lite"/>
    </source>
</evidence>
<dbReference type="AlphaFoldDB" id="A0A8H7W4Y6"/>
<gene>
    <name evidence="2" type="ORF">IFR04_009079</name>
</gene>
<protein>
    <submittedName>
        <fullName evidence="2">Uncharacterized protein</fullName>
    </submittedName>
</protein>
<dbReference type="EMBL" id="JAFJYH010000145">
    <property type="protein sequence ID" value="KAG4417791.1"/>
    <property type="molecule type" value="Genomic_DNA"/>
</dbReference>
<sequence>MFRKPPGPPPVLQEIYTIIQRFRGYSSSDAFLAINRLRALDDDSHLLKKSEVAVLCLTIAILGGDVMTSRELGNRALDCVEICERCMPEILEEIPEQVAVEMVQMATAVIERMPPAPVRVLTTTTWHGYGTGHVGGTSRPGDSSGYGVAPSDFRISPVSGLGTVRRKPSHTAPTSSQNSTGNSVVYTANIESVSAVDNDDHSEPIDMTTYQLEGEFGRDNEDGWDVDQEPTDYAR</sequence>
<feature type="compositionally biased region" description="Acidic residues" evidence="1">
    <location>
        <begin position="222"/>
        <end position="235"/>
    </location>
</feature>